<reference evidence="2" key="1">
    <citation type="submission" date="2021-07" db="EMBL/GenBank/DDBJ databases">
        <title>Shinella sp. nov., a novel member of the genus Shinella from water.</title>
        <authorList>
            <person name="Deng Y."/>
        </authorList>
    </citation>
    <scope>NUCLEOTIDE SEQUENCE</scope>
    <source>
        <strain evidence="2">CPCC 100929</strain>
    </source>
</reference>
<dbReference type="Pfam" id="PF11154">
    <property type="entry name" value="DUF2934"/>
    <property type="match status" value="1"/>
</dbReference>
<evidence type="ECO:0000256" key="1">
    <source>
        <dbReference type="SAM" id="MobiDB-lite"/>
    </source>
</evidence>
<comment type="caution">
    <text evidence="2">The sequence shown here is derived from an EMBL/GenBank/DDBJ whole genome shotgun (WGS) entry which is preliminary data.</text>
</comment>
<name>A0ABT1RCP2_9HYPH</name>
<dbReference type="Proteomes" id="UP000996601">
    <property type="component" value="Unassembled WGS sequence"/>
</dbReference>
<accession>A0ABT1RCP2</accession>
<proteinExistence type="predicted"/>
<keyword evidence="3" id="KW-1185">Reference proteome</keyword>
<gene>
    <name evidence="2" type="ORF">GB927_023180</name>
</gene>
<feature type="compositionally biased region" description="Acidic residues" evidence="1">
    <location>
        <begin position="35"/>
        <end position="44"/>
    </location>
</feature>
<dbReference type="EMBL" id="WHSB02000010">
    <property type="protein sequence ID" value="MCQ4632963.1"/>
    <property type="molecule type" value="Genomic_DNA"/>
</dbReference>
<protein>
    <submittedName>
        <fullName evidence="2">DUF2934 domain-containing protein</fullName>
    </submittedName>
</protein>
<organism evidence="2 3">
    <name type="scientific">Shinella lacus</name>
    <dbReference type="NCBI Taxonomy" id="2654216"/>
    <lineage>
        <taxon>Bacteria</taxon>
        <taxon>Pseudomonadati</taxon>
        <taxon>Pseudomonadota</taxon>
        <taxon>Alphaproteobacteria</taxon>
        <taxon>Hyphomicrobiales</taxon>
        <taxon>Rhizobiaceae</taxon>
        <taxon>Shinella</taxon>
    </lineage>
</organism>
<evidence type="ECO:0000313" key="2">
    <source>
        <dbReference type="EMBL" id="MCQ4632963.1"/>
    </source>
</evidence>
<sequence length="78" mass="9024">MDKEQQHRERAYKIWEDECRPYGQHADHWRRAGEEVELSEQESDDVTRVNQQADDEFARGGGESEPANIRPPSVASPD</sequence>
<dbReference type="InterPro" id="IPR021327">
    <property type="entry name" value="DUF2934"/>
</dbReference>
<feature type="region of interest" description="Disordered" evidence="1">
    <location>
        <begin position="33"/>
        <end position="78"/>
    </location>
</feature>
<evidence type="ECO:0000313" key="3">
    <source>
        <dbReference type="Proteomes" id="UP000996601"/>
    </source>
</evidence>